<dbReference type="InterPro" id="IPR003726">
    <property type="entry name" value="HCY_dom"/>
</dbReference>
<dbReference type="PANTHER" id="PTHR45833">
    <property type="entry name" value="METHIONINE SYNTHASE"/>
    <property type="match status" value="1"/>
</dbReference>
<dbReference type="Gene3D" id="1.10.288.10">
    <property type="entry name" value="Cobalamin-dependent Methionine Synthase, domain 2"/>
    <property type="match status" value="1"/>
</dbReference>
<dbReference type="InterPro" id="IPR011005">
    <property type="entry name" value="Dihydropteroate_synth-like_sf"/>
</dbReference>
<feature type="domain" description="B12-binding N-terminal" evidence="29">
    <location>
        <begin position="644"/>
        <end position="738"/>
    </location>
</feature>
<evidence type="ECO:0000256" key="5">
    <source>
        <dbReference type="ARBA" id="ARBA00010398"/>
    </source>
</evidence>
<evidence type="ECO:0000259" key="29">
    <source>
        <dbReference type="PROSITE" id="PS51337"/>
    </source>
</evidence>
<dbReference type="InterPro" id="IPR036594">
    <property type="entry name" value="Meth_synthase_dom"/>
</dbReference>
<evidence type="ECO:0000259" key="26">
    <source>
        <dbReference type="PROSITE" id="PS50972"/>
    </source>
</evidence>
<evidence type="ECO:0000256" key="13">
    <source>
        <dbReference type="ARBA" id="ARBA00022723"/>
    </source>
</evidence>
<dbReference type="FunFam" id="3.20.20.20:FF:000002">
    <property type="entry name" value="Methionine synthase"/>
    <property type="match status" value="1"/>
</dbReference>
<dbReference type="Pfam" id="PF02574">
    <property type="entry name" value="S-methyl_trans"/>
    <property type="match status" value="1"/>
</dbReference>
<keyword evidence="13 21" id="KW-0479">Metal-binding</keyword>
<dbReference type="SUPFAM" id="SSF47644">
    <property type="entry name" value="Methionine synthase domain"/>
    <property type="match status" value="1"/>
</dbReference>
<feature type="binding site" evidence="23">
    <location>
        <position position="940"/>
    </location>
    <ligand>
        <name>S-adenosyl-L-methionine</name>
        <dbReference type="ChEBI" id="CHEBI:59789"/>
    </ligand>
</feature>
<dbReference type="Gene3D" id="3.40.50.280">
    <property type="entry name" value="Cobalamin-binding domain"/>
    <property type="match status" value="1"/>
</dbReference>
<dbReference type="SUPFAM" id="SSF51717">
    <property type="entry name" value="Dihydropteroate synthetase-like"/>
    <property type="match status" value="1"/>
</dbReference>
<dbReference type="PANTHER" id="PTHR45833:SF1">
    <property type="entry name" value="METHIONINE SYNTHASE"/>
    <property type="match status" value="1"/>
</dbReference>
<dbReference type="GO" id="GO:0005829">
    <property type="term" value="C:cytosol"/>
    <property type="evidence" value="ECO:0007669"/>
    <property type="project" value="TreeGrafter"/>
</dbReference>
<feature type="binding site" evidence="23">
    <location>
        <position position="688"/>
    </location>
    <ligand>
        <name>methylcob(III)alamin</name>
        <dbReference type="ChEBI" id="CHEBI:28115"/>
    </ligand>
</feature>
<feature type="domain" description="AdoMet activation" evidence="27">
    <location>
        <begin position="890"/>
        <end position="1217"/>
    </location>
</feature>
<dbReference type="InterPro" id="IPR036724">
    <property type="entry name" value="Cobalamin-bd_sf"/>
</dbReference>
<dbReference type="EC" id="2.1.1.13" evidence="6 20"/>
<evidence type="ECO:0000256" key="3">
    <source>
        <dbReference type="ARBA" id="ARBA00001956"/>
    </source>
</evidence>
<dbReference type="Gene3D" id="3.10.196.10">
    <property type="entry name" value="Vitamin B12-dependent methionine synthase, activation domain"/>
    <property type="match status" value="1"/>
</dbReference>
<feature type="binding site" evidence="23">
    <location>
        <position position="802"/>
    </location>
    <ligand>
        <name>methylcob(III)alamin</name>
        <dbReference type="ChEBI" id="CHEBI:28115"/>
    </ligand>
</feature>
<dbReference type="InterPro" id="IPR033706">
    <property type="entry name" value="Met_synthase_B12-bd"/>
</dbReference>
<dbReference type="InterPro" id="IPR004223">
    <property type="entry name" value="VitB12-dep_Met_synth_activ_dom"/>
</dbReference>
<evidence type="ECO:0000256" key="7">
    <source>
        <dbReference type="ARBA" id="ARBA00013998"/>
    </source>
</evidence>
<dbReference type="GO" id="GO:0046653">
    <property type="term" value="P:tetrahydrofolate metabolic process"/>
    <property type="evidence" value="ECO:0007669"/>
    <property type="project" value="TreeGrafter"/>
</dbReference>
<evidence type="ECO:0000256" key="23">
    <source>
        <dbReference type="PIRSR" id="PIRSR000381-2"/>
    </source>
</evidence>
<dbReference type="SUPFAM" id="SSF56507">
    <property type="entry name" value="Methionine synthase activation domain-like"/>
    <property type="match status" value="1"/>
</dbReference>
<dbReference type="AlphaFoldDB" id="A0A3N1PCJ0"/>
<reference evidence="30 31" key="1">
    <citation type="submission" date="2018-11" db="EMBL/GenBank/DDBJ databases">
        <title>Genomic Encyclopedia of Type Strains, Phase IV (KMG-IV): sequencing the most valuable type-strain genomes for metagenomic binning, comparative biology and taxonomic classification.</title>
        <authorList>
            <person name="Goeker M."/>
        </authorList>
    </citation>
    <scope>NUCLEOTIDE SEQUENCE [LARGE SCALE GENOMIC DNA]</scope>
    <source>
        <strain evidence="30 31">DSM 21945</strain>
    </source>
</reference>
<keyword evidence="16 21" id="KW-0486">Methionine biosynthesis</keyword>
<evidence type="ECO:0000256" key="22">
    <source>
        <dbReference type="PIRSR" id="PIRSR000381-1"/>
    </source>
</evidence>
<dbReference type="InterPro" id="IPR050554">
    <property type="entry name" value="Met_Synthase/Corrinoid"/>
</dbReference>
<dbReference type="CDD" id="cd02069">
    <property type="entry name" value="methionine_synthase_B12_BD"/>
    <property type="match status" value="1"/>
</dbReference>
<feature type="binding site" evidence="23">
    <location>
        <position position="798"/>
    </location>
    <ligand>
        <name>methylcob(III)alamin</name>
        <dbReference type="ChEBI" id="CHEBI:28115"/>
    </ligand>
</feature>
<feature type="domain" description="B12-binding" evidence="28">
    <location>
        <begin position="740"/>
        <end position="875"/>
    </location>
</feature>
<comment type="caution">
    <text evidence="30">The sequence shown here is derived from an EMBL/GenBank/DDBJ whole genome shotgun (WGS) entry which is preliminary data.</text>
</comment>
<feature type="binding site" evidence="23">
    <location>
        <position position="1124"/>
    </location>
    <ligand>
        <name>S-adenosyl-L-methionine</name>
        <dbReference type="ChEBI" id="CHEBI:59789"/>
    </ligand>
</feature>
<evidence type="ECO:0000256" key="11">
    <source>
        <dbReference type="ARBA" id="ARBA00022679"/>
    </source>
</evidence>
<dbReference type="InterPro" id="IPR000489">
    <property type="entry name" value="Pterin-binding_dom"/>
</dbReference>
<dbReference type="GO" id="GO:0050667">
    <property type="term" value="P:homocysteine metabolic process"/>
    <property type="evidence" value="ECO:0007669"/>
    <property type="project" value="TreeGrafter"/>
</dbReference>
<dbReference type="FunFam" id="1.10.1240.10:FF:000001">
    <property type="entry name" value="Methionine synthase"/>
    <property type="match status" value="1"/>
</dbReference>
<dbReference type="RefSeq" id="WP_123420619.1">
    <property type="nucleotide sequence ID" value="NZ_RJUL01000002.1"/>
</dbReference>
<dbReference type="Pfam" id="PF02310">
    <property type="entry name" value="B12-binding"/>
    <property type="match status" value="1"/>
</dbReference>
<dbReference type="InterPro" id="IPR037010">
    <property type="entry name" value="VitB12-dep_Met_synth_activ_sf"/>
</dbReference>
<protein>
    <recommendedName>
        <fullName evidence="7 20">Methionine synthase</fullName>
        <ecNumber evidence="6 20">2.1.1.13</ecNumber>
    </recommendedName>
    <alternativeName>
        <fullName evidence="19 21">5-methyltetrahydrofolate--homocysteine methyltransferase</fullName>
    </alternativeName>
</protein>
<dbReference type="InterPro" id="IPR006158">
    <property type="entry name" value="Cobalamin-bd"/>
</dbReference>
<dbReference type="PROSITE" id="PS50974">
    <property type="entry name" value="ADOMET_ACTIVATION"/>
    <property type="match status" value="1"/>
</dbReference>
<dbReference type="InterPro" id="IPR003759">
    <property type="entry name" value="Cbl-bd_cap"/>
</dbReference>
<keyword evidence="17 21" id="KW-0170">Cobalt</keyword>
<evidence type="ECO:0000256" key="12">
    <source>
        <dbReference type="ARBA" id="ARBA00022691"/>
    </source>
</evidence>
<evidence type="ECO:0000313" key="30">
    <source>
        <dbReference type="EMBL" id="ROQ29664.1"/>
    </source>
</evidence>
<comment type="domain">
    <text evidence="21">Modular enzyme with four functionally distinct domains. The isolated Hcy-binding domain catalyzes methyl transfer from free methylcobalamin to homocysteine. The Hcy-binding domain in association with the pterin-binding domain catalyzes the methylation of cob(I)alamin by methyltetrahydrofolate and the methylation of homocysteine. The B12-binding domain binds the cofactor. The AdoMet activation domain binds S-adenosyl-L-methionine. Under aerobic conditions cob(I)alamin can be converted to inactive cob(II)alamin. Reductive methylation by S-adenosyl-L-methionine and flavodoxin regenerates methylcobalamin.</text>
</comment>
<dbReference type="Gene3D" id="3.20.20.20">
    <property type="entry name" value="Dihydropteroate synthase-like"/>
    <property type="match status" value="1"/>
</dbReference>
<organism evidence="30 31">
    <name type="scientific">Gallaecimonas pentaromativorans</name>
    <dbReference type="NCBI Taxonomy" id="584787"/>
    <lineage>
        <taxon>Bacteria</taxon>
        <taxon>Pseudomonadati</taxon>
        <taxon>Pseudomonadota</taxon>
        <taxon>Gammaproteobacteria</taxon>
        <taxon>Enterobacterales</taxon>
        <taxon>Gallaecimonadaceae</taxon>
        <taxon>Gallaecimonas</taxon>
    </lineage>
</organism>
<dbReference type="PROSITE" id="PS50972">
    <property type="entry name" value="PTERIN_BINDING"/>
    <property type="match status" value="1"/>
</dbReference>
<evidence type="ECO:0000256" key="8">
    <source>
        <dbReference type="ARBA" id="ARBA00022603"/>
    </source>
</evidence>
<dbReference type="FunFam" id="3.20.20.330:FF:000001">
    <property type="entry name" value="Methionine synthase"/>
    <property type="match status" value="1"/>
</dbReference>
<evidence type="ECO:0000256" key="6">
    <source>
        <dbReference type="ARBA" id="ARBA00012032"/>
    </source>
</evidence>
<evidence type="ECO:0000313" key="31">
    <source>
        <dbReference type="Proteomes" id="UP000268033"/>
    </source>
</evidence>
<evidence type="ECO:0000256" key="21">
    <source>
        <dbReference type="PIRNR" id="PIRNR000381"/>
    </source>
</evidence>
<dbReference type="SMART" id="SM01018">
    <property type="entry name" value="B12-binding_2"/>
    <property type="match status" value="1"/>
</dbReference>
<dbReference type="GO" id="GO:0031419">
    <property type="term" value="F:cobalamin binding"/>
    <property type="evidence" value="ECO:0007669"/>
    <property type="project" value="UniProtKB-UniRule"/>
</dbReference>
<feature type="binding site" evidence="22 24">
    <location>
        <position position="243"/>
    </location>
    <ligand>
        <name>Zn(2+)</name>
        <dbReference type="ChEBI" id="CHEBI:29105"/>
    </ligand>
</feature>
<evidence type="ECO:0000256" key="4">
    <source>
        <dbReference type="ARBA" id="ARBA00005178"/>
    </source>
</evidence>
<proteinExistence type="inferred from homology"/>
<dbReference type="InterPro" id="IPR011822">
    <property type="entry name" value="MetH"/>
</dbReference>
<dbReference type="NCBIfam" id="NF007024">
    <property type="entry name" value="PRK09490.1"/>
    <property type="match status" value="1"/>
</dbReference>
<evidence type="ECO:0000256" key="15">
    <source>
        <dbReference type="ARBA" id="ARBA00022833"/>
    </source>
</evidence>
<dbReference type="Pfam" id="PF02965">
    <property type="entry name" value="Met_synt_B12"/>
    <property type="match status" value="1"/>
</dbReference>
<dbReference type="CDD" id="cd00740">
    <property type="entry name" value="MeTr"/>
    <property type="match status" value="1"/>
</dbReference>
<feature type="binding site" evidence="23">
    <location>
        <position position="854"/>
    </location>
    <ligand>
        <name>methylcob(III)alamin</name>
        <dbReference type="ChEBI" id="CHEBI:28115"/>
    </ligand>
</feature>
<name>A0A3N1PCJ0_9GAMM</name>
<keyword evidence="9 21" id="KW-0028">Amino-acid biosynthesis</keyword>
<evidence type="ECO:0000256" key="18">
    <source>
        <dbReference type="ARBA" id="ARBA00025552"/>
    </source>
</evidence>
<keyword evidence="12 21" id="KW-0949">S-adenosyl-L-methionine</keyword>
<dbReference type="SUPFAM" id="SSF82282">
    <property type="entry name" value="Homocysteine S-methyltransferase"/>
    <property type="match status" value="1"/>
</dbReference>
<dbReference type="SUPFAM" id="SSF52242">
    <property type="entry name" value="Cobalamin (vitamin B12)-binding domain"/>
    <property type="match status" value="1"/>
</dbReference>
<dbReference type="Gene3D" id="1.10.1240.10">
    <property type="entry name" value="Methionine synthase domain"/>
    <property type="match status" value="1"/>
</dbReference>
<comment type="pathway">
    <text evidence="4 21">Amino-acid biosynthesis; L-methionine biosynthesis via de novo pathway; L-methionine from L-homocysteine (MetH route): step 1/1.</text>
</comment>
<dbReference type="NCBIfam" id="TIGR02082">
    <property type="entry name" value="metH"/>
    <property type="match status" value="1"/>
</dbReference>
<dbReference type="PROSITE" id="PS50970">
    <property type="entry name" value="HCY"/>
    <property type="match status" value="1"/>
</dbReference>
<comment type="similarity">
    <text evidence="5">Belongs to the vitamin-B12 dependent methionine synthase family.</text>
</comment>
<evidence type="ECO:0000259" key="27">
    <source>
        <dbReference type="PROSITE" id="PS50974"/>
    </source>
</evidence>
<dbReference type="Proteomes" id="UP000268033">
    <property type="component" value="Unassembled WGS sequence"/>
</dbReference>
<evidence type="ECO:0000256" key="17">
    <source>
        <dbReference type="ARBA" id="ARBA00023285"/>
    </source>
</evidence>
<dbReference type="GO" id="GO:0032259">
    <property type="term" value="P:methylation"/>
    <property type="evidence" value="ECO:0007669"/>
    <property type="project" value="UniProtKB-KW"/>
</dbReference>
<dbReference type="Pfam" id="PF00809">
    <property type="entry name" value="Pterin_bind"/>
    <property type="match status" value="1"/>
</dbReference>
<keyword evidence="10 21" id="KW-0846">Cobalamin</keyword>
<feature type="binding site" evidence="23">
    <location>
        <begin position="750"/>
        <end position="754"/>
    </location>
    <ligand>
        <name>methylcob(III)alamin</name>
        <dbReference type="ChEBI" id="CHEBI:28115"/>
    </ligand>
</feature>
<keyword evidence="8 21" id="KW-0489">Methyltransferase</keyword>
<gene>
    <name evidence="30" type="ORF">EDC28_10229</name>
</gene>
<feature type="domain" description="Hcy-binding" evidence="25">
    <location>
        <begin position="2"/>
        <end position="321"/>
    </location>
</feature>
<keyword evidence="14" id="KW-0677">Repeat</keyword>
<dbReference type="EMBL" id="RJUL01000002">
    <property type="protein sequence ID" value="ROQ29664.1"/>
    <property type="molecule type" value="Genomic_DNA"/>
</dbReference>
<evidence type="ECO:0000259" key="25">
    <source>
        <dbReference type="PROSITE" id="PS50970"/>
    </source>
</evidence>
<feature type="binding site" description="axial binding residue" evidence="22">
    <location>
        <position position="753"/>
    </location>
    <ligand>
        <name>methylcob(III)alamin</name>
        <dbReference type="ChEBI" id="CHEBI:28115"/>
    </ligand>
    <ligandPart>
        <name>Co</name>
        <dbReference type="ChEBI" id="CHEBI:27638"/>
    </ligandPart>
</feature>
<comment type="catalytic activity">
    <reaction evidence="1 21">
        <text>(6S)-5-methyl-5,6,7,8-tetrahydrofolate + L-homocysteine = (6S)-5,6,7,8-tetrahydrofolate + L-methionine</text>
        <dbReference type="Rhea" id="RHEA:11172"/>
        <dbReference type="ChEBI" id="CHEBI:18608"/>
        <dbReference type="ChEBI" id="CHEBI:57453"/>
        <dbReference type="ChEBI" id="CHEBI:57844"/>
        <dbReference type="ChEBI" id="CHEBI:58199"/>
        <dbReference type="EC" id="2.1.1.13"/>
    </reaction>
</comment>
<feature type="domain" description="Pterin-binding" evidence="26">
    <location>
        <begin position="352"/>
        <end position="613"/>
    </location>
</feature>
<comment type="function">
    <text evidence="18 21">Catalyzes the transfer of a methyl group from methyl-cobalamin to homocysteine, yielding enzyme-bound cob(I)alamin and methionine. Subsequently, remethylates the cofactor using methyltetrahydrofolate.</text>
</comment>
<evidence type="ECO:0000259" key="28">
    <source>
        <dbReference type="PROSITE" id="PS51332"/>
    </source>
</evidence>
<evidence type="ECO:0000256" key="19">
    <source>
        <dbReference type="ARBA" id="ARBA00031040"/>
    </source>
</evidence>
<evidence type="ECO:0000256" key="1">
    <source>
        <dbReference type="ARBA" id="ARBA00001700"/>
    </source>
</evidence>
<dbReference type="PROSITE" id="PS51337">
    <property type="entry name" value="B12_BINDING_NTER"/>
    <property type="match status" value="1"/>
</dbReference>
<evidence type="ECO:0000256" key="9">
    <source>
        <dbReference type="ARBA" id="ARBA00022605"/>
    </source>
</evidence>
<evidence type="ECO:0000256" key="10">
    <source>
        <dbReference type="ARBA" id="ARBA00022628"/>
    </source>
</evidence>
<evidence type="ECO:0000256" key="24">
    <source>
        <dbReference type="PROSITE-ProRule" id="PRU00333"/>
    </source>
</evidence>
<evidence type="ECO:0000256" key="20">
    <source>
        <dbReference type="NCBIfam" id="TIGR02082"/>
    </source>
</evidence>
<dbReference type="InterPro" id="IPR036589">
    <property type="entry name" value="HCY_dom_sf"/>
</dbReference>
<feature type="binding site" evidence="23">
    <location>
        <begin position="1179"/>
        <end position="1180"/>
    </location>
    <ligand>
        <name>S-adenosyl-L-methionine</name>
        <dbReference type="ChEBI" id="CHEBI:59789"/>
    </ligand>
</feature>
<dbReference type="UniPathway" id="UPA00051">
    <property type="reaction ID" value="UER00081"/>
</dbReference>
<feature type="binding site" evidence="22 24">
    <location>
        <position position="307"/>
    </location>
    <ligand>
        <name>Zn(2+)</name>
        <dbReference type="ChEBI" id="CHEBI:29105"/>
    </ligand>
</feature>
<keyword evidence="11 21" id="KW-0808">Transferase</keyword>
<keyword evidence="15 21" id="KW-0862">Zinc</keyword>
<comment type="cofactor">
    <cofactor evidence="3 21 22">
        <name>methylcob(III)alamin</name>
        <dbReference type="ChEBI" id="CHEBI:28115"/>
    </cofactor>
</comment>
<sequence>MSEQLLAALKDRILVIDGGMGTMIQNRQLEENDFRGDRFADWPSDLKGNNDLLVLTQPKVIKDIHRQYLLAGADIIETNSFNATPIAMADYGMEALSKEINLEAARLARQAADEVASETGIPRFVAGVLGPTNRTCSISPDVNDPGYRNVSFDQLVAAYTESTEALIDGGADIILVETIFDTLNAKAALFAVDALMDAKGIKLPVMISGTITDASGRTLTGQTTEAFYNSLRHVRPLSMGLNCALGPKELAPYIEELSRIAECYVSVHPNAGLPNEFGGYDETPEQMVEFIGQWAKDGWLNLVGGCCGTTPAHIKAMAEAVKGLKPRALPDIPVATRLSGLEPCNIFADSLFVNVGERTNVTGSARFLKLIKSGDYETALEVARQQVEAGAQIIDINMDEGMLDAEAAMVRFLNLIASEPDISRVPIMIDSSKWHAIEAGLKCIQGKGIVNSISMKEGVENFKAQAKLIRRYGAAMVVMAFDEDGQADTYQRKVDICTRAYRILVDEVDFPPEDIIFDPNIFAVATGIEEHNDYGVAFIEACRTIRDTLPHARISGGVSNVSFSFRGNNPVREAIHAVFLYHAIKAGLSMGIVNAGQLAIYDDIDDKLREAVEDVVMNRREDSTERLLAIADDYRGDGTEKEAQTQAWRELPVNKRLEYALVKGITDFIDQDTELARAAATRPLDVIEGPLMDGMNVVGDLFGAGKMFLPQVVKSARVMKKAVAYLTPYIEAEKEEGKSNGRVVMATVKGDVHDIGKNIVGVVLQCNGFEVIDLGVMVSVEKIIDAAKTHNADVIGMSGLITPSLDEMIHNVKAFKKAGISLPVIIGGATTSKIHTAVKIAPHYEHGALYVADASRTVPVVSKLIGTGRDALVAQEYKEYDIMREKRLSQGRRKALVSLAAARENRASTDWANYQPFKPNKLGIQVFDDYPLEDLIARIDWTPFFRSWELHGRYPDIFKNPTVGAEAQELFDNAQAMLEKILNEKWLTARAVIGLFPANSVDFDDIDIETDDGTVRLHHLRQQMERAGNHNFALSDFVAPKGTVQDYMGGFAVTAGIGIDPYVEAFEKAGDDYSAIMLKALADRLAEAFAERMHERVRKEFWGYAADEALDNEDLIRERYKGIRPAPGYPACPDHTEKGLLWDILKPDQRIGLNITESFAMFPTAAVSGWYFANPESRYFGVSDIDRDQVQDYARRKGWTIEQAERWLAPILGYDPE</sequence>
<keyword evidence="31" id="KW-1185">Reference proteome</keyword>
<dbReference type="PROSITE" id="PS51332">
    <property type="entry name" value="B12_BINDING"/>
    <property type="match status" value="1"/>
</dbReference>
<dbReference type="Pfam" id="PF02607">
    <property type="entry name" value="B12-binding_2"/>
    <property type="match status" value="1"/>
</dbReference>
<dbReference type="STRING" id="584787.GCA_001247655_01569"/>
<feature type="binding site" evidence="22 24">
    <location>
        <position position="306"/>
    </location>
    <ligand>
        <name>Zn(2+)</name>
        <dbReference type="ChEBI" id="CHEBI:29105"/>
    </ligand>
</feature>
<dbReference type="GO" id="GO:0008705">
    <property type="term" value="F:methionine synthase activity"/>
    <property type="evidence" value="ECO:0007669"/>
    <property type="project" value="UniProtKB-UniRule"/>
</dbReference>
<dbReference type="GO" id="GO:0008270">
    <property type="term" value="F:zinc ion binding"/>
    <property type="evidence" value="ECO:0007669"/>
    <property type="project" value="UniProtKB-UniRule"/>
</dbReference>
<dbReference type="PIRSF" id="PIRSF000381">
    <property type="entry name" value="MetH"/>
    <property type="match status" value="1"/>
</dbReference>
<evidence type="ECO:0000256" key="14">
    <source>
        <dbReference type="ARBA" id="ARBA00022737"/>
    </source>
</evidence>
<accession>A0A3N1PCJ0</accession>
<dbReference type="Gene3D" id="3.20.20.330">
    <property type="entry name" value="Homocysteine-binding-like domain"/>
    <property type="match status" value="1"/>
</dbReference>
<evidence type="ECO:0000256" key="2">
    <source>
        <dbReference type="ARBA" id="ARBA00001947"/>
    </source>
</evidence>
<evidence type="ECO:0000256" key="16">
    <source>
        <dbReference type="ARBA" id="ARBA00023167"/>
    </source>
</evidence>
<comment type="cofactor">
    <cofactor evidence="2 21 24">
        <name>Zn(2+)</name>
        <dbReference type="ChEBI" id="CHEBI:29105"/>
    </cofactor>
</comment>